<protein>
    <submittedName>
        <fullName evidence="1">Uncharacterized protein</fullName>
    </submittedName>
</protein>
<evidence type="ECO:0000313" key="2">
    <source>
        <dbReference type="Proteomes" id="UP000248886"/>
    </source>
</evidence>
<sequence>MSTQIKISVGAWYILPNTLRPEDRSLDYRVLVTDMDQKTVHFETEPAPGWARGTPLSLPRAAFRKLASPVKE</sequence>
<dbReference type="OrthoDB" id="5311942at2"/>
<dbReference type="Proteomes" id="UP000248886">
    <property type="component" value="Unassembled WGS sequence"/>
</dbReference>
<name>A0A2W1K7L4_ACIFR</name>
<dbReference type="AlphaFoldDB" id="A0A2W1K7L4"/>
<dbReference type="EMBL" id="QKQP01000001">
    <property type="protein sequence ID" value="PZD82420.1"/>
    <property type="molecule type" value="Genomic_DNA"/>
</dbReference>
<accession>A0A2W1K7L4</accession>
<dbReference type="RefSeq" id="WP_054608658.1">
    <property type="nucleotide sequence ID" value="NZ_AP025160.1"/>
</dbReference>
<gene>
    <name evidence="1" type="ORF">DN052_05225</name>
</gene>
<evidence type="ECO:0000313" key="1">
    <source>
        <dbReference type="EMBL" id="PZD82420.1"/>
    </source>
</evidence>
<organism evidence="1 2">
    <name type="scientific">Acidithiobacillus ferrooxidans</name>
    <name type="common">Thiobacillus ferrooxidans</name>
    <dbReference type="NCBI Taxonomy" id="920"/>
    <lineage>
        <taxon>Bacteria</taxon>
        <taxon>Pseudomonadati</taxon>
        <taxon>Pseudomonadota</taxon>
        <taxon>Acidithiobacillia</taxon>
        <taxon>Acidithiobacillales</taxon>
        <taxon>Acidithiobacillaceae</taxon>
        <taxon>Acidithiobacillus</taxon>
    </lineage>
</organism>
<reference evidence="1 2" key="1">
    <citation type="submission" date="2018-06" db="EMBL/GenBank/DDBJ databases">
        <title>Draft sequence of Acidithiobacillus ferrooxidans CCM 4253.</title>
        <authorList>
            <person name="Moya-Beltran A."/>
            <person name="Castro M."/>
            <person name="Covarrubias P.C."/>
            <person name="Issotta F."/>
            <person name="Janiczek O."/>
            <person name="Mandl M."/>
            <person name="Kucera J."/>
            <person name="Quatrini R."/>
        </authorList>
    </citation>
    <scope>NUCLEOTIDE SEQUENCE [LARGE SCALE GENOMIC DNA]</scope>
    <source>
        <strain evidence="1 2">CCM 4253</strain>
    </source>
</reference>
<proteinExistence type="predicted"/>
<comment type="caution">
    <text evidence="1">The sequence shown here is derived from an EMBL/GenBank/DDBJ whole genome shotgun (WGS) entry which is preliminary data.</text>
</comment>